<protein>
    <submittedName>
        <fullName evidence="1">Uncharacterized protein</fullName>
    </submittedName>
</protein>
<name>X0ZDI2_9ZZZZ</name>
<dbReference type="AlphaFoldDB" id="X0ZDI2"/>
<dbReference type="EMBL" id="BARS01055512">
    <property type="protein sequence ID" value="GAG46416.1"/>
    <property type="molecule type" value="Genomic_DNA"/>
</dbReference>
<feature type="non-terminal residue" evidence="1">
    <location>
        <position position="202"/>
    </location>
</feature>
<accession>X0ZDI2</accession>
<organism evidence="1">
    <name type="scientific">marine sediment metagenome</name>
    <dbReference type="NCBI Taxonomy" id="412755"/>
    <lineage>
        <taxon>unclassified sequences</taxon>
        <taxon>metagenomes</taxon>
        <taxon>ecological metagenomes</taxon>
    </lineage>
</organism>
<evidence type="ECO:0000313" key="1">
    <source>
        <dbReference type="EMBL" id="GAG46416.1"/>
    </source>
</evidence>
<gene>
    <name evidence="1" type="ORF">S01H1_81955</name>
</gene>
<proteinExistence type="predicted"/>
<comment type="caution">
    <text evidence="1">The sequence shown here is derived from an EMBL/GenBank/DDBJ whole genome shotgun (WGS) entry which is preliminary data.</text>
</comment>
<reference evidence="1" key="1">
    <citation type="journal article" date="2014" name="Front. Microbiol.">
        <title>High frequency of phylogenetically diverse reductive dehalogenase-homologous genes in deep subseafloor sedimentary metagenomes.</title>
        <authorList>
            <person name="Kawai M."/>
            <person name="Futagami T."/>
            <person name="Toyoda A."/>
            <person name="Takaki Y."/>
            <person name="Nishi S."/>
            <person name="Hori S."/>
            <person name="Arai W."/>
            <person name="Tsubouchi T."/>
            <person name="Morono Y."/>
            <person name="Uchiyama I."/>
            <person name="Ito T."/>
            <person name="Fujiyama A."/>
            <person name="Inagaki F."/>
            <person name="Takami H."/>
        </authorList>
    </citation>
    <scope>NUCLEOTIDE SEQUENCE</scope>
    <source>
        <strain evidence="1">Expedition CK06-06</strain>
    </source>
</reference>
<sequence length="202" mass="23909">RPEFALYQIVDDDRWHANHQWVVGEIGELIQDGTKDDSWAFPEEHSTVAQEIIFRILDKLKKEDEDEDEIRDPVTDALNSVFGKTLTALIYLALRIARLGKQKGEDKEVRWSDDLKRRYEDAFKGEVVEAYTLFGQYMPNLHYLDKQWVEEKIKEFEKIDNDPLWSAFMYGYLFINGLHKDLYLMMKNHYLKALSLSLEGER</sequence>
<feature type="non-terminal residue" evidence="1">
    <location>
        <position position="1"/>
    </location>
</feature>